<dbReference type="GO" id="GO:0005509">
    <property type="term" value="F:calcium ion binding"/>
    <property type="evidence" value="ECO:0007669"/>
    <property type="project" value="InterPro"/>
</dbReference>
<comment type="caution">
    <text evidence="7">The sequence shown here is derived from an EMBL/GenBank/DDBJ whole genome shotgun (WGS) entry which is preliminary data.</text>
</comment>
<comment type="subcellular location">
    <subcellularLocation>
        <location evidence="1">Secreted</location>
    </subcellularLocation>
</comment>
<name>A0AB35X8S2_9ENTR</name>
<evidence type="ECO:0000256" key="1">
    <source>
        <dbReference type="ARBA" id="ARBA00004613"/>
    </source>
</evidence>
<dbReference type="NCBIfam" id="NF033682">
    <property type="entry name" value="retention_LapA"/>
    <property type="match status" value="1"/>
</dbReference>
<dbReference type="InterPro" id="IPR019960">
    <property type="entry name" value="T1SS_VCA0849"/>
</dbReference>
<feature type="domain" description="RapA2 cadherin-like" evidence="5">
    <location>
        <begin position="263"/>
        <end position="355"/>
    </location>
</feature>
<protein>
    <submittedName>
        <fullName evidence="7">Retention module-containing protein</fullName>
    </submittedName>
</protein>
<feature type="domain" description="DUF5801" evidence="6">
    <location>
        <begin position="1289"/>
        <end position="1388"/>
    </location>
</feature>
<dbReference type="Proteomes" id="UP001331691">
    <property type="component" value="Unassembled WGS sequence"/>
</dbReference>
<dbReference type="Gene3D" id="2.60.40.10">
    <property type="entry name" value="Immunoglobulins"/>
    <property type="match status" value="3"/>
</dbReference>
<dbReference type="PROSITE" id="PS00330">
    <property type="entry name" value="HEMOLYSIN_CALCIUM"/>
    <property type="match status" value="3"/>
</dbReference>
<evidence type="ECO:0000313" key="7">
    <source>
        <dbReference type="EMBL" id="MEE9654962.1"/>
    </source>
</evidence>
<keyword evidence="2" id="KW-0964">Secreted</keyword>
<dbReference type="SUPFAM" id="SSF51120">
    <property type="entry name" value="beta-Roll"/>
    <property type="match status" value="1"/>
</dbReference>
<dbReference type="Pfam" id="PF19116">
    <property type="entry name" value="DUF5801"/>
    <property type="match status" value="1"/>
</dbReference>
<dbReference type="InterPro" id="IPR040853">
    <property type="entry name" value="RapA2_cadherin-like"/>
</dbReference>
<evidence type="ECO:0000313" key="8">
    <source>
        <dbReference type="Proteomes" id="UP001331691"/>
    </source>
</evidence>
<dbReference type="PANTHER" id="PTHR38340">
    <property type="entry name" value="S-LAYER PROTEIN"/>
    <property type="match status" value="1"/>
</dbReference>
<dbReference type="InterPro" id="IPR018511">
    <property type="entry name" value="Hemolysin-typ_Ca-bd_CS"/>
</dbReference>
<sequence>MPTVIGTIKVMMGQAWIEAADGSRRQAMEGEQVMRGEQVVTEQGAVTVTLPDGKNLDLGRMSQWGGSGAATATADATATQDVAAVQQAITEGADPTQILEATAAGNPIITDAQGEAGEGGRHSFVMLELTGQILDPNAGYPTDGLGSGRPDRVEEDTSLFGTNAVDLNNPAIIGGDDTGSVVEDDSDPTLADSGRLSIHDPDEAQSWFIPNSVKASDGALGHLILARDGSWRYEVNNADVQYLAEGETKIETFVVKSADGTEHTVTITITGRNDLPVLSADDGSVTEDNGLPEGHQDIPAELTTSGSLSFTDVDSLDSHVVSTTGELMDLKWSHSDSLPEGVEAALRSGEFTLNDAKTGWEYSISNAATQFLAAGETVTLTYQVTVDDGHGVLVNKDVVLTITGTNDLPVVTADNAALTEDNGLPEGHQDIPADLTAEGAIRFTDVDASDSHVVSASGDLMGIKWSHSDSLPEGVEAALRGGEFTLNDAKTGWEYSISNAATQFLAAGETVTLTYQVTVDDGHGVLVNKDVVITITGTNDLPVVSADNAALTEDNGLPEGHQDIPADLTAEGAIRFTDVDASDSHVVSASGDLMGIKWSHSDSLPEGVEAALRGGEFTLNDAKTGWEYSISNAATQFLAAGETVTLTYQVTVDDGHGVLVNKDVVITITGTNDLPVVSADNAALTEDNGLPEGHQDIPADLTAEGAIRFTDVDASDSHVVSASGDLMGIKWSHSDSLPEGVEAALRGGEFTLNDAKTGWEYSISNAATQFLAAGETVTLTYQVTVDDGHGVLVNKDVVITITGTNDLPVVSADNAALTEDNGLPEGHQDIPADLTAEGAISFTDVDSSDSHIVSTTGELLDLKWSHSDSLPEGVEAALRGGEFTLNDAKTGWEYSISNAATQFLAAGETVTLTYQVTVDDGHGTPVMETVTITITGTNDAPTIESVVEASLSEHGLVSSDDSAHAVGKFNVGDIDSSDTLSVSLGGPSSTLKSGGETITWKWDPVSNKLVGYIGDTGNEKTVVEVSLTAPDGSGKGEWSYEVTLKGPIDHPLQGEDDLVLDISVTVTDDKATTETTLPITIKDDIPTIGNQGAVEAESTNIPTPLVGEQALWGNGVANANSMKFNDFTVTAKGFTSATDSNLIDAEVNQSTEGLGVKSVASPYHNIDNEIDFRHFDNGTSASEELIFTLNEGLVAYGVNIEFSKMYGGELESGIVEFYRDGVLIASQPFNSNEASGNYAANFTVQEGGFDTMVIKATNNGNTNKIDNSDLTVKKVTFIGPDTPDAIAYASGEVGVDWGADGKGSMTLTGYELGLLTSTGQQIVIEQDGNTVLATDEHGDLVFRMEFTPETGKWEFYQYQEMQQPGDDNQIDFKITVTDGDGDSSSGSFAVIPLQSAESGSAGNEGAGESGDGSDTTVIPGGSESTGGGSETTPDENEPTPVPVETIHGDAGNNTLFGTDGDDLIYGYAGNDKLYGGDGNDIIYGGDGNDELHGGNGNDILYGGNGNDKLYGGAGDDILIGGKGNNTLYGGEGHDTFKWQQGDYGKDVIKDFNIHEDKIDLTELLEGIKGNFSDFVNISDKGGDTIITINTGGLHHGGNATEVQITVENCTSTDIDSLIAKPDTLV</sequence>
<dbReference type="InterPro" id="IPR050557">
    <property type="entry name" value="RTX_toxin/Mannuronan_C5-epim"/>
</dbReference>
<dbReference type="NCBIfam" id="TIGR01965">
    <property type="entry name" value="VCBS_repeat"/>
    <property type="match status" value="6"/>
</dbReference>
<dbReference type="InterPro" id="IPR010221">
    <property type="entry name" value="VCBS_dom"/>
</dbReference>
<dbReference type="GO" id="GO:0005576">
    <property type="term" value="C:extracellular region"/>
    <property type="evidence" value="ECO:0007669"/>
    <property type="project" value="UniProtKB-SubCell"/>
</dbReference>
<dbReference type="EMBL" id="JAZKKV010000001">
    <property type="protein sequence ID" value="MEE9654962.1"/>
    <property type="molecule type" value="Genomic_DNA"/>
</dbReference>
<keyword evidence="8" id="KW-1185">Reference proteome</keyword>
<keyword evidence="3" id="KW-0106">Calcium</keyword>
<evidence type="ECO:0000259" key="5">
    <source>
        <dbReference type="Pfam" id="PF17803"/>
    </source>
</evidence>
<dbReference type="NCBIfam" id="TIGR03661">
    <property type="entry name" value="T1SS_VCA0849"/>
    <property type="match status" value="1"/>
</dbReference>
<dbReference type="InterPro" id="IPR011049">
    <property type="entry name" value="Serralysin-like_metalloprot_C"/>
</dbReference>
<evidence type="ECO:0000259" key="6">
    <source>
        <dbReference type="Pfam" id="PF19116"/>
    </source>
</evidence>
<evidence type="ECO:0000256" key="2">
    <source>
        <dbReference type="ARBA" id="ARBA00022525"/>
    </source>
</evidence>
<feature type="region of interest" description="Disordered" evidence="4">
    <location>
        <begin position="1397"/>
        <end position="1453"/>
    </location>
</feature>
<dbReference type="RefSeq" id="WP_331388331.1">
    <property type="nucleotide sequence ID" value="NZ_JAZKKV010000001.1"/>
</dbReference>
<feature type="region of interest" description="Disordered" evidence="4">
    <location>
        <begin position="171"/>
        <end position="197"/>
    </location>
</feature>
<evidence type="ECO:0000256" key="4">
    <source>
        <dbReference type="SAM" id="MobiDB-lite"/>
    </source>
</evidence>
<gene>
    <name evidence="7" type="ORF">V4836_12490</name>
</gene>
<dbReference type="InterPro" id="IPR043824">
    <property type="entry name" value="DUF5801"/>
</dbReference>
<dbReference type="Gene3D" id="2.150.10.10">
    <property type="entry name" value="Serralysin-like metalloprotease, C-terminal"/>
    <property type="match status" value="2"/>
</dbReference>
<dbReference type="InterPro" id="IPR001343">
    <property type="entry name" value="Hemolysn_Ca-bd"/>
</dbReference>
<dbReference type="InterPro" id="IPR047777">
    <property type="entry name" value="LapA-like_RM"/>
</dbReference>
<dbReference type="InterPro" id="IPR013783">
    <property type="entry name" value="Ig-like_fold"/>
</dbReference>
<dbReference type="PANTHER" id="PTHR38340:SF1">
    <property type="entry name" value="S-LAYER PROTEIN"/>
    <property type="match status" value="1"/>
</dbReference>
<reference evidence="7 8" key="1">
    <citation type="submission" date="2023-10" db="EMBL/GenBank/DDBJ databases">
        <title>Wastewater isolates of ESBL- and carbapenemase-producing Gram-negative bacteria from New Zealand.</title>
        <authorList>
            <person name="Straub C."/>
            <person name="Weaver L."/>
            <person name="Cornelius A."/>
            <person name="Mcgill E."/>
            <person name="Dyet K."/>
            <person name="White L."/>
            <person name="Pattis I."/>
        </authorList>
    </citation>
    <scope>NUCLEOTIDE SEQUENCE [LARGE SCALE GENOMIC DNA]</scope>
    <source>
        <strain evidence="7 8">ESBL09</strain>
    </source>
</reference>
<evidence type="ECO:0000256" key="3">
    <source>
        <dbReference type="ARBA" id="ARBA00022837"/>
    </source>
</evidence>
<organism evidence="7 8">
    <name type="scientific">Kluyvera ascorbata</name>
    <dbReference type="NCBI Taxonomy" id="51288"/>
    <lineage>
        <taxon>Bacteria</taxon>
        <taxon>Pseudomonadati</taxon>
        <taxon>Pseudomonadota</taxon>
        <taxon>Gammaproteobacteria</taxon>
        <taxon>Enterobacterales</taxon>
        <taxon>Enterobacteriaceae</taxon>
        <taxon>Kluyvera</taxon>
    </lineage>
</organism>
<dbReference type="Pfam" id="PF17803">
    <property type="entry name" value="Cadherin_4"/>
    <property type="match status" value="1"/>
</dbReference>
<dbReference type="PRINTS" id="PR00313">
    <property type="entry name" value="CABNDNGRPT"/>
</dbReference>
<dbReference type="Pfam" id="PF00353">
    <property type="entry name" value="HemolysinCabind"/>
    <property type="match status" value="1"/>
</dbReference>
<accession>A0AB35X8S2</accession>
<proteinExistence type="predicted"/>